<sequence length="99" mass="11011">MAHLSSCSARIFRVDIWISGRSSSNMDVLAPPSFSPSLAWPCQIQDQDADRTLTPSELEIDRYGADADAESLFGYRTRKHPTTVEAVECEKSELGLKSY</sequence>
<gene>
    <name evidence="1" type="ORF">D9757_003200</name>
</gene>
<accession>A0A8H5HYZ1</accession>
<keyword evidence="2" id="KW-1185">Reference proteome</keyword>
<dbReference type="AlphaFoldDB" id="A0A8H5HYZ1"/>
<dbReference type="EMBL" id="JAACJN010000007">
    <property type="protein sequence ID" value="KAF5392116.1"/>
    <property type="molecule type" value="Genomic_DNA"/>
</dbReference>
<reference evidence="1 2" key="1">
    <citation type="journal article" date="2020" name="ISME J.">
        <title>Uncovering the hidden diversity of litter-decomposition mechanisms in mushroom-forming fungi.</title>
        <authorList>
            <person name="Floudas D."/>
            <person name="Bentzer J."/>
            <person name="Ahren D."/>
            <person name="Johansson T."/>
            <person name="Persson P."/>
            <person name="Tunlid A."/>
        </authorList>
    </citation>
    <scope>NUCLEOTIDE SEQUENCE [LARGE SCALE GENOMIC DNA]</scope>
    <source>
        <strain evidence="1 2">CBS 406.79</strain>
    </source>
</reference>
<evidence type="ECO:0000313" key="2">
    <source>
        <dbReference type="Proteomes" id="UP000518752"/>
    </source>
</evidence>
<organism evidence="1 2">
    <name type="scientific">Collybiopsis confluens</name>
    <dbReference type="NCBI Taxonomy" id="2823264"/>
    <lineage>
        <taxon>Eukaryota</taxon>
        <taxon>Fungi</taxon>
        <taxon>Dikarya</taxon>
        <taxon>Basidiomycota</taxon>
        <taxon>Agaricomycotina</taxon>
        <taxon>Agaricomycetes</taxon>
        <taxon>Agaricomycetidae</taxon>
        <taxon>Agaricales</taxon>
        <taxon>Marasmiineae</taxon>
        <taxon>Omphalotaceae</taxon>
        <taxon>Collybiopsis</taxon>
    </lineage>
</organism>
<evidence type="ECO:0000313" key="1">
    <source>
        <dbReference type="EMBL" id="KAF5392116.1"/>
    </source>
</evidence>
<dbReference type="Proteomes" id="UP000518752">
    <property type="component" value="Unassembled WGS sequence"/>
</dbReference>
<protein>
    <submittedName>
        <fullName evidence="1">Uncharacterized protein</fullName>
    </submittedName>
</protein>
<comment type="caution">
    <text evidence="1">The sequence shown here is derived from an EMBL/GenBank/DDBJ whole genome shotgun (WGS) entry which is preliminary data.</text>
</comment>
<proteinExistence type="predicted"/>
<name>A0A8H5HYZ1_9AGAR</name>